<comment type="caution">
    <text evidence="2">The sequence shown here is derived from an EMBL/GenBank/DDBJ whole genome shotgun (WGS) entry which is preliminary data.</text>
</comment>
<gene>
    <name evidence="2" type="ORF">Ae201684_007046</name>
</gene>
<dbReference type="VEuPathDB" id="FungiDB:AeMF1_007600"/>
<sequence length="241" mass="26526">MFREDIVATFFVDSSFIFLRKKQTKKRANSEPTETTTLHKKQRTTKKTEDKMTTVASCARRRVRIVPVCEPPRELIAAMVDAGAQKEELEGEDLRIVRIERVGSKSWELYKNWACSLGEVDPMVQAVFAPTAAIQQSCLSPPNAMGIGIMNEANSIINHMAPLLIADFPVGGIPALPGPLANPIMMANIHHAKVAVTALIEAISDPGANYGVINALRPGVYICHVQYGWRGAFITVPVFRL</sequence>
<evidence type="ECO:0000256" key="1">
    <source>
        <dbReference type="SAM" id="MobiDB-lite"/>
    </source>
</evidence>
<accession>A0A6G0X9Y9</accession>
<organism evidence="2 3">
    <name type="scientific">Aphanomyces euteiches</name>
    <dbReference type="NCBI Taxonomy" id="100861"/>
    <lineage>
        <taxon>Eukaryota</taxon>
        <taxon>Sar</taxon>
        <taxon>Stramenopiles</taxon>
        <taxon>Oomycota</taxon>
        <taxon>Saprolegniomycetes</taxon>
        <taxon>Saprolegniales</taxon>
        <taxon>Verrucalvaceae</taxon>
        <taxon>Aphanomyces</taxon>
    </lineage>
</organism>
<keyword evidence="3" id="KW-1185">Reference proteome</keyword>
<dbReference type="Proteomes" id="UP000481153">
    <property type="component" value="Unassembled WGS sequence"/>
</dbReference>
<reference evidence="2 3" key="1">
    <citation type="submission" date="2019-07" db="EMBL/GenBank/DDBJ databases">
        <title>Genomics analysis of Aphanomyces spp. identifies a new class of oomycete effector associated with host adaptation.</title>
        <authorList>
            <person name="Gaulin E."/>
        </authorList>
    </citation>
    <scope>NUCLEOTIDE SEQUENCE [LARGE SCALE GENOMIC DNA]</scope>
    <source>
        <strain evidence="2 3">ATCC 201684</strain>
    </source>
</reference>
<dbReference type="EMBL" id="VJMJ01000087">
    <property type="protein sequence ID" value="KAF0736892.1"/>
    <property type="molecule type" value="Genomic_DNA"/>
</dbReference>
<proteinExistence type="predicted"/>
<feature type="region of interest" description="Disordered" evidence="1">
    <location>
        <begin position="27"/>
        <end position="50"/>
    </location>
</feature>
<protein>
    <submittedName>
        <fullName evidence="2">Uncharacterized protein</fullName>
    </submittedName>
</protein>
<name>A0A6G0X9Y9_9STRA</name>
<evidence type="ECO:0000313" key="2">
    <source>
        <dbReference type="EMBL" id="KAF0736892.1"/>
    </source>
</evidence>
<dbReference type="AlphaFoldDB" id="A0A6G0X9Y9"/>
<evidence type="ECO:0000313" key="3">
    <source>
        <dbReference type="Proteomes" id="UP000481153"/>
    </source>
</evidence>